<keyword evidence="11" id="KW-1185">Reference proteome</keyword>
<dbReference type="InterPro" id="IPR000225">
    <property type="entry name" value="Armadillo"/>
</dbReference>
<dbReference type="GO" id="GO:0043161">
    <property type="term" value="P:proteasome-mediated ubiquitin-dependent protein catabolic process"/>
    <property type="evidence" value="ECO:0007669"/>
    <property type="project" value="TreeGrafter"/>
</dbReference>
<evidence type="ECO:0000256" key="7">
    <source>
        <dbReference type="PROSITE-ProRule" id="PRU00104"/>
    </source>
</evidence>
<evidence type="ECO:0000256" key="1">
    <source>
        <dbReference type="ARBA" id="ARBA00000885"/>
    </source>
</evidence>
<keyword evidence="6 7" id="KW-0833">Ubl conjugation pathway</keyword>
<reference evidence="10 11" key="1">
    <citation type="submission" date="2024-01" db="EMBL/GenBank/DDBJ databases">
        <title>The genomes of 5 underutilized Papilionoideae crops provide insights into root nodulation and disease resistanc.</title>
        <authorList>
            <person name="Jiang F."/>
        </authorList>
    </citation>
    <scope>NUCLEOTIDE SEQUENCE [LARGE SCALE GENOMIC DNA]</scope>
    <source>
        <strain evidence="10">LVBAO_FW01</strain>
        <tissue evidence="10">Leaves</tissue>
    </source>
</reference>
<dbReference type="InterPro" id="IPR000569">
    <property type="entry name" value="HECT_dom"/>
</dbReference>
<dbReference type="PANTHER" id="PTHR45670:SF10">
    <property type="entry name" value="E3 UBIQUITIN-PROTEIN LIGASE UPL4"/>
    <property type="match status" value="1"/>
</dbReference>
<comment type="catalytic activity">
    <reaction evidence="1">
        <text>S-ubiquitinyl-[E2 ubiquitin-conjugating enzyme]-L-cysteine + [acceptor protein]-L-lysine = [E2 ubiquitin-conjugating enzyme]-L-cysteine + N(6)-ubiquitinyl-[acceptor protein]-L-lysine.</text>
        <dbReference type="EC" id="2.3.2.26"/>
    </reaction>
</comment>
<evidence type="ECO:0000256" key="8">
    <source>
        <dbReference type="SAM" id="MobiDB-lite"/>
    </source>
</evidence>
<dbReference type="SMART" id="SM00185">
    <property type="entry name" value="ARM"/>
    <property type="match status" value="2"/>
</dbReference>
<dbReference type="EC" id="2.3.2.26" evidence="3"/>
<evidence type="ECO:0000256" key="2">
    <source>
        <dbReference type="ARBA" id="ARBA00006331"/>
    </source>
</evidence>
<evidence type="ECO:0000313" key="10">
    <source>
        <dbReference type="EMBL" id="KAK7337028.1"/>
    </source>
</evidence>
<dbReference type="InterPro" id="IPR057948">
    <property type="entry name" value="TPR_TRIP12_N"/>
</dbReference>
<gene>
    <name evidence="10" type="ORF">VNO77_17586</name>
</gene>
<dbReference type="Gene3D" id="3.30.2410.10">
    <property type="entry name" value="Hect, E3 ligase catalytic domain"/>
    <property type="match status" value="1"/>
</dbReference>
<dbReference type="Pfam" id="PF25579">
    <property type="entry name" value="TPR_TRIP12_N"/>
    <property type="match status" value="1"/>
</dbReference>
<dbReference type="InterPro" id="IPR011989">
    <property type="entry name" value="ARM-like"/>
</dbReference>
<name>A0AAN9LP75_CANGL</name>
<comment type="similarity">
    <text evidence="2">Belongs to the UPL family. K-HECT subfamily.</text>
</comment>
<dbReference type="SUPFAM" id="SSF48371">
    <property type="entry name" value="ARM repeat"/>
    <property type="match status" value="1"/>
</dbReference>
<protein>
    <recommendedName>
        <fullName evidence="3">HECT-type E3 ubiquitin transferase</fullName>
        <ecNumber evidence="3">2.3.2.26</ecNumber>
    </recommendedName>
</protein>
<accession>A0AAN9LP75</accession>
<evidence type="ECO:0000256" key="6">
    <source>
        <dbReference type="ARBA" id="ARBA00022786"/>
    </source>
</evidence>
<dbReference type="GO" id="GO:0061630">
    <property type="term" value="F:ubiquitin protein ligase activity"/>
    <property type="evidence" value="ECO:0007669"/>
    <property type="project" value="UniProtKB-EC"/>
</dbReference>
<dbReference type="InterPro" id="IPR045322">
    <property type="entry name" value="HECTD1/TRIP12-like"/>
</dbReference>
<feature type="region of interest" description="Disordered" evidence="8">
    <location>
        <begin position="1"/>
        <end position="64"/>
    </location>
</feature>
<dbReference type="InterPro" id="IPR035983">
    <property type="entry name" value="Hect_E3_ubiquitin_ligase"/>
</dbReference>
<dbReference type="Gene3D" id="1.25.10.10">
    <property type="entry name" value="Leucine-rich Repeat Variant"/>
    <property type="match status" value="1"/>
</dbReference>
<evidence type="ECO:0000256" key="4">
    <source>
        <dbReference type="ARBA" id="ARBA00022679"/>
    </source>
</evidence>
<dbReference type="Pfam" id="PF00514">
    <property type="entry name" value="Arm"/>
    <property type="match status" value="1"/>
</dbReference>
<evidence type="ECO:0000313" key="11">
    <source>
        <dbReference type="Proteomes" id="UP001367508"/>
    </source>
</evidence>
<keyword evidence="4" id="KW-0808">Transferase</keyword>
<dbReference type="Proteomes" id="UP001367508">
    <property type="component" value="Unassembled WGS sequence"/>
</dbReference>
<dbReference type="Pfam" id="PF00632">
    <property type="entry name" value="HECT"/>
    <property type="match status" value="1"/>
</dbReference>
<organism evidence="10 11">
    <name type="scientific">Canavalia gladiata</name>
    <name type="common">Sword bean</name>
    <name type="synonym">Dolichos gladiatus</name>
    <dbReference type="NCBI Taxonomy" id="3824"/>
    <lineage>
        <taxon>Eukaryota</taxon>
        <taxon>Viridiplantae</taxon>
        <taxon>Streptophyta</taxon>
        <taxon>Embryophyta</taxon>
        <taxon>Tracheophyta</taxon>
        <taxon>Spermatophyta</taxon>
        <taxon>Magnoliopsida</taxon>
        <taxon>eudicotyledons</taxon>
        <taxon>Gunneridae</taxon>
        <taxon>Pentapetalae</taxon>
        <taxon>rosids</taxon>
        <taxon>fabids</taxon>
        <taxon>Fabales</taxon>
        <taxon>Fabaceae</taxon>
        <taxon>Papilionoideae</taxon>
        <taxon>50 kb inversion clade</taxon>
        <taxon>NPAAA clade</taxon>
        <taxon>indigoferoid/millettioid clade</taxon>
        <taxon>Phaseoleae</taxon>
        <taxon>Canavalia</taxon>
    </lineage>
</organism>
<evidence type="ECO:0000256" key="3">
    <source>
        <dbReference type="ARBA" id="ARBA00012485"/>
    </source>
</evidence>
<sequence length="1433" mass="161287">MENLRESKPSSSDSSVQTHLNSTDSDMETHDHDEMDSTMSASASSDSEEGTENDSSEGSSFDGMEQNVNNIVFGTFGQTLSRGDDKIFGNIISNLSENTEPSSQLAALNKLCDVLLFSTQGPLSSTLSSILSPLLVRLVNHGDMPDVMLWAMRAITYIFDVSPTSIDYLVINDVVPALCQKLLVVEYEEVAEQCLNALETLSRGQPIPCLDGGVIMAVLNYIDFFSTRTQRLALSTVMNICRELRSENHLSFMEAVPILCNLLRHEDQQIVENAAACLVKIVQQVDRSSEMLDELCKHGLIEQVTHLLSLNGQRTLQQLVKNGLITSLVKLASGSVIAFRTLHDLNISTILKDMLSTSELLHGMPLSKLDQVYEVLKLLNELLPAMTKDHNDPLMLEKESILANRPELLQKVGKDVLPQLIQMFNVDASLHVCHGSLSVVYKLVYFIESDMLEELLSNASIASFLAGVFTQKDQHALILALQIAELTLQKFSDDFLKSFIKEGVFVAMEALSSPETSLHFHSPALGGIHQTFDSSHRFSSQENHKCLCYAFSSGHSPASSEAGNCKLDKDSIYDLSKHIKEKYITPELYYSENGFSDVLLNLRSLSTALNDLLSMSIDNSTLSLDEEKINSILHQILETLNGKEKVTTFEFIESGIVKSLLDYLSNGQDMEENGGVIGVSGYDVIIEKRFEALVKVSLSGSNPLSSVIRNLQSALTLEDYPVILNDAQGPKLNNSFAIIPNECSIPYPCLRVRFIKDERETCLNSFTDNCLTADPFCPLHTVEEYLWLKVSVRSSIQEQEQQVNAKADPKLERQYSASWSDEAVQKLVFYLDGELLDHNLTLYQEILRHTVRTKQSYSVRNLWRRVHTLTYRRAAESMHMISPEHLCSPQDLSVNDEVATHNQNSPDQKSSSSYDILFLLQSMEGLNRYIPHLMSCERICDFAEGKVDSLDSLKVVVSCVAQNEFLNSKLTERLEQQMSDTLAVSTGALPIWWRHLMDSCPFLFNFETKYKYLKLAAFGQRQNQHHLSYNSSRTSDRQLNLGGLPHMKFVVSRSRILESAAQMMDLHAEKQVVFDVEYDDEAGTGHGPTLEFYTLVCQEFQKYGLGMWREDTSSSTIKTHLQAEEMKIHSLYGLFPRPLSATPETSGGIPVTEVIKKFFLLGHVVAKAIQEGRILDLHLSKAFCKLILQKELSLYDIQSFDPELGKVLQEFQALVNRKKYLESVSGENSMAEHGLSFRGTRIEDLCLDFTLPGYPDFAFGSYNSMVNMSNLEAYVSFVTDATVRSGISRQQEAFISGFNQVFPIEHLQSFSEEELELIFCGEQDNWAFSNLAAHIKFDHGYTASSPPIVSFLEIVQEFDHEQRRAFLQFVTGAPRLPPGGLASLNPMLTIVRKHFDFELGVIRMFIMVDSMRTTELTNVFRVYRKRRHFLRDR</sequence>
<comment type="caution">
    <text evidence="7">Lacks conserved residue(s) required for the propagation of feature annotation.</text>
</comment>
<dbReference type="SMART" id="SM00119">
    <property type="entry name" value="HECTc"/>
    <property type="match status" value="1"/>
</dbReference>
<dbReference type="Gene3D" id="3.90.1750.10">
    <property type="entry name" value="Hect, E3 ligase catalytic domains"/>
    <property type="match status" value="1"/>
</dbReference>
<dbReference type="SUPFAM" id="SSF56204">
    <property type="entry name" value="Hect, E3 ligase catalytic domain"/>
    <property type="match status" value="1"/>
</dbReference>
<dbReference type="PROSITE" id="PS50237">
    <property type="entry name" value="HECT"/>
    <property type="match status" value="1"/>
</dbReference>
<feature type="domain" description="HECT" evidence="9">
    <location>
        <begin position="1062"/>
        <end position="1393"/>
    </location>
</feature>
<keyword evidence="5" id="KW-0677">Repeat</keyword>
<evidence type="ECO:0000259" key="9">
    <source>
        <dbReference type="PROSITE" id="PS50237"/>
    </source>
</evidence>
<feature type="compositionally biased region" description="Acidic residues" evidence="8">
    <location>
        <begin position="46"/>
        <end position="55"/>
    </location>
</feature>
<dbReference type="GO" id="GO:0000209">
    <property type="term" value="P:protein polyubiquitination"/>
    <property type="evidence" value="ECO:0007669"/>
    <property type="project" value="TreeGrafter"/>
</dbReference>
<dbReference type="EMBL" id="JAYMYQ010000004">
    <property type="protein sequence ID" value="KAK7337028.1"/>
    <property type="molecule type" value="Genomic_DNA"/>
</dbReference>
<proteinExistence type="inferred from homology"/>
<dbReference type="PANTHER" id="PTHR45670">
    <property type="entry name" value="E3 UBIQUITIN-PROTEIN LIGASE TRIP12"/>
    <property type="match status" value="1"/>
</dbReference>
<feature type="compositionally biased region" description="Polar residues" evidence="8">
    <location>
        <begin position="9"/>
        <end position="24"/>
    </location>
</feature>
<evidence type="ECO:0000256" key="5">
    <source>
        <dbReference type="ARBA" id="ARBA00022737"/>
    </source>
</evidence>
<dbReference type="InterPro" id="IPR016024">
    <property type="entry name" value="ARM-type_fold"/>
</dbReference>
<comment type="caution">
    <text evidence="10">The sequence shown here is derived from an EMBL/GenBank/DDBJ whole genome shotgun (WGS) entry which is preliminary data.</text>
</comment>